<dbReference type="OrthoDB" id="5371837at2759"/>
<dbReference type="AlphaFoldDB" id="A0A4Z1HUZ9"/>
<proteinExistence type="predicted"/>
<comment type="caution">
    <text evidence="2">The sequence shown here is derived from an EMBL/GenBank/DDBJ whole genome shotgun (WGS) entry which is preliminary data.</text>
</comment>
<dbReference type="Proteomes" id="UP000297229">
    <property type="component" value="Unassembled WGS sequence"/>
</dbReference>
<accession>A0A4Z1HUZ9</accession>
<evidence type="ECO:0000256" key="1">
    <source>
        <dbReference type="SAM" id="MobiDB-lite"/>
    </source>
</evidence>
<evidence type="ECO:0000313" key="3">
    <source>
        <dbReference type="Proteomes" id="UP000297229"/>
    </source>
</evidence>
<reference evidence="2 3" key="1">
    <citation type="submission" date="2017-12" db="EMBL/GenBank/DDBJ databases">
        <title>Comparative genomics of Botrytis spp.</title>
        <authorList>
            <person name="Valero-Jimenez C.A."/>
            <person name="Tapia P."/>
            <person name="Veloso J."/>
            <person name="Silva-Moreno E."/>
            <person name="Staats M."/>
            <person name="Valdes J.H."/>
            <person name="Van Kan J.A.L."/>
        </authorList>
    </citation>
    <scope>NUCLEOTIDE SEQUENCE [LARGE SCALE GENOMIC DNA]</scope>
    <source>
        <strain evidence="2 3">Be9601</strain>
    </source>
</reference>
<protein>
    <submittedName>
        <fullName evidence="2">Uncharacterized protein</fullName>
    </submittedName>
</protein>
<gene>
    <name evidence="2" type="ORF">BELL_1645g00010</name>
</gene>
<organism evidence="2 3">
    <name type="scientific">Botrytis elliptica</name>
    <dbReference type="NCBI Taxonomy" id="278938"/>
    <lineage>
        <taxon>Eukaryota</taxon>
        <taxon>Fungi</taxon>
        <taxon>Dikarya</taxon>
        <taxon>Ascomycota</taxon>
        <taxon>Pezizomycotina</taxon>
        <taxon>Leotiomycetes</taxon>
        <taxon>Helotiales</taxon>
        <taxon>Sclerotiniaceae</taxon>
        <taxon>Botrytis</taxon>
    </lineage>
</organism>
<feature type="region of interest" description="Disordered" evidence="1">
    <location>
        <begin position="433"/>
        <end position="502"/>
    </location>
</feature>
<feature type="compositionally biased region" description="Pro residues" evidence="1">
    <location>
        <begin position="451"/>
        <end position="494"/>
    </location>
</feature>
<dbReference type="EMBL" id="PQXM01001643">
    <property type="protein sequence ID" value="TGO52584.1"/>
    <property type="molecule type" value="Genomic_DNA"/>
</dbReference>
<sequence length="621" mass="69952">MEVENPFTQMAKQSKLLRQQHLDGLVAPVITASTMSSRRIEKKVDTISNQMTELLNLYKFLGEKVQALEENIPKEVVRRHRHDEEPMLAAISNLREAILPINNNVRLVNLNALTGLGRLSVIYKNTVQILTDTKDLVSNLKVVSPELKNENSLGEDIKDTLRNTERLFKYITTNTSFLTTTIETNREIISANTTMLSDSINHVSENVERITSSTKKQQKISKTISNDIGKLRFAGEKILADRETINITLPKILTQTEAISKIVPDIQTTINDKKVIIESLPKLFSNTTTISDLFKGLDKKVGNLSEDFKQVFGGFFTKLEVKLDGVPDLTQKKFDTSVEVLTKKLDSIPEATKAKLADTFEALSKKVDSIPDTTKANLDNSFEALEKKVDDVPDITKTNLNDSFEALAKKVDEIPDTTKAKLDDSFESLAKKVDQPQLPPAPPQSSSVPPELLPVPHQSPPVPPQLPPVPPQMPPVPPQMPPVPPQLPPVPPQLPAVSSDRPSKRLRLEEPTFRLMDIGYAFSKGKSRRKRPETLNVDLPERIIQLILQRDKEFPKNRVNSIKRSKEVNICWVSYVKDLEVIEWNKEGECAHCIQARNRGEEITCFEYESLKTIRIYKQIV</sequence>
<keyword evidence="3" id="KW-1185">Reference proteome</keyword>
<evidence type="ECO:0000313" key="2">
    <source>
        <dbReference type="EMBL" id="TGO52584.1"/>
    </source>
</evidence>
<name>A0A4Z1HUZ9_9HELO</name>
<dbReference type="SUPFAM" id="SSF58113">
    <property type="entry name" value="Apolipoprotein A-I"/>
    <property type="match status" value="1"/>
</dbReference>
<dbReference type="Gene3D" id="1.20.120.20">
    <property type="entry name" value="Apolipoprotein"/>
    <property type="match status" value="1"/>
</dbReference>